<feature type="domain" description="Ricin B lectin" evidence="1">
    <location>
        <begin position="127"/>
        <end position="204"/>
    </location>
</feature>
<dbReference type="SUPFAM" id="SSF50370">
    <property type="entry name" value="Ricin B-like lectins"/>
    <property type="match status" value="1"/>
</dbReference>
<feature type="domain" description="Ricin B lectin" evidence="1">
    <location>
        <begin position="211"/>
        <end position="294"/>
    </location>
</feature>
<dbReference type="EMBL" id="BMQA01000013">
    <property type="protein sequence ID" value="GGJ27905.1"/>
    <property type="molecule type" value="Genomic_DNA"/>
</dbReference>
<proteinExistence type="predicted"/>
<dbReference type="Pfam" id="PF14200">
    <property type="entry name" value="RicinB_lectin_2"/>
    <property type="match status" value="2"/>
</dbReference>
<dbReference type="CDD" id="cd00161">
    <property type="entry name" value="beta-trefoil_Ricin-like"/>
    <property type="match status" value="1"/>
</dbReference>
<gene>
    <name evidence="2" type="ORF">GCM10010121_044040</name>
</gene>
<dbReference type="Proteomes" id="UP000657574">
    <property type="component" value="Unassembled WGS sequence"/>
</dbReference>
<dbReference type="Gene3D" id="2.80.10.50">
    <property type="match status" value="2"/>
</dbReference>
<dbReference type="AlphaFoldDB" id="A0A917KUV7"/>
<name>A0A917KUV7_9ACTN</name>
<accession>A0A917KUV7</accession>
<reference evidence="2" key="1">
    <citation type="journal article" date="2014" name="Int. J. Syst. Evol. Microbiol.">
        <title>Complete genome sequence of Corynebacterium casei LMG S-19264T (=DSM 44701T), isolated from a smear-ripened cheese.</title>
        <authorList>
            <consortium name="US DOE Joint Genome Institute (JGI-PGF)"/>
            <person name="Walter F."/>
            <person name="Albersmeier A."/>
            <person name="Kalinowski J."/>
            <person name="Ruckert C."/>
        </authorList>
    </citation>
    <scope>NUCLEOTIDE SEQUENCE</scope>
    <source>
        <strain evidence="2">JCM 3086</strain>
    </source>
</reference>
<keyword evidence="3" id="KW-1185">Reference proteome</keyword>
<dbReference type="InterPro" id="IPR000772">
    <property type="entry name" value="Ricin_B_lectin"/>
</dbReference>
<sequence length="370" mass="39701">MAVEVITDCGTAACPRGSWALFGNLHFNTDAGDNANRVLISDESVVDLSAYGFQGKGMSLVNRTGYDLTCYTGPAFVSNELVIPNGGARPNLHDTRVSNTSWDSRRWSMSIDSVRIGVPSEGELPKNRVYLLAERKWGYLLGLADESKDNGAAARATRGNGQAIHQWELAQVDGARFTLRNVFSGKCLDNPAGSTEDGAKLHQWEADGSINQQWQLTRTAEDIYTLTSAASGKLLDVVSAGTKSHHVVQHEASGSVTQQWRLIPVGEPHAVIDQQINAFYVRATAVVNADGTLVRARGVTGVTKLGTGRYDVTLEASVRLRGAAYQATLDQNAAPGSEVYIGDSDTPNSVRVITGRSGNASDQPFHIAVL</sequence>
<comment type="caution">
    <text evidence="2">The sequence shown here is derived from an EMBL/GenBank/DDBJ whole genome shotgun (WGS) entry which is preliminary data.</text>
</comment>
<protein>
    <recommendedName>
        <fullName evidence="1">Ricin B lectin domain-containing protein</fullName>
    </recommendedName>
</protein>
<dbReference type="InterPro" id="IPR035992">
    <property type="entry name" value="Ricin_B-like_lectins"/>
</dbReference>
<reference evidence="2" key="2">
    <citation type="submission" date="2020-09" db="EMBL/GenBank/DDBJ databases">
        <authorList>
            <person name="Sun Q."/>
            <person name="Ohkuma M."/>
        </authorList>
    </citation>
    <scope>NUCLEOTIDE SEQUENCE</scope>
    <source>
        <strain evidence="2">JCM 3086</strain>
    </source>
</reference>
<evidence type="ECO:0000313" key="2">
    <source>
        <dbReference type="EMBL" id="GGJ27905.1"/>
    </source>
</evidence>
<organism evidence="2 3">
    <name type="scientific">Streptomyces brasiliensis</name>
    <dbReference type="NCBI Taxonomy" id="1954"/>
    <lineage>
        <taxon>Bacteria</taxon>
        <taxon>Bacillati</taxon>
        <taxon>Actinomycetota</taxon>
        <taxon>Actinomycetes</taxon>
        <taxon>Kitasatosporales</taxon>
        <taxon>Streptomycetaceae</taxon>
        <taxon>Streptomyces</taxon>
    </lineage>
</organism>
<dbReference type="PROSITE" id="PS50231">
    <property type="entry name" value="RICIN_B_LECTIN"/>
    <property type="match status" value="1"/>
</dbReference>
<dbReference type="RefSeq" id="WP_189312915.1">
    <property type="nucleotide sequence ID" value="NZ_BMQA01000013.1"/>
</dbReference>
<evidence type="ECO:0000259" key="1">
    <source>
        <dbReference type="Pfam" id="PF14200"/>
    </source>
</evidence>
<evidence type="ECO:0000313" key="3">
    <source>
        <dbReference type="Proteomes" id="UP000657574"/>
    </source>
</evidence>